<name>A0AAX2JAM8_9FUSO</name>
<dbReference type="Proteomes" id="UP000249008">
    <property type="component" value="Chromosome 1"/>
</dbReference>
<dbReference type="RefSeq" id="WP_005980012.1">
    <property type="nucleotide sequence ID" value="NZ_CABKNW010000004.1"/>
</dbReference>
<evidence type="ECO:0008006" key="3">
    <source>
        <dbReference type="Google" id="ProtNLM"/>
    </source>
</evidence>
<dbReference type="KEGG" id="ful:C4N20_15635"/>
<organism evidence="1 2">
    <name type="scientific">Fusobacterium ulcerans</name>
    <dbReference type="NCBI Taxonomy" id="861"/>
    <lineage>
        <taxon>Bacteria</taxon>
        <taxon>Fusobacteriati</taxon>
        <taxon>Fusobacteriota</taxon>
        <taxon>Fusobacteriia</taxon>
        <taxon>Fusobacteriales</taxon>
        <taxon>Fusobacteriaceae</taxon>
        <taxon>Fusobacterium</taxon>
    </lineage>
</organism>
<accession>A0AAX2JAM8</accession>
<gene>
    <name evidence="1" type="ORF">NCTC12112_01706</name>
</gene>
<evidence type="ECO:0000313" key="2">
    <source>
        <dbReference type="Proteomes" id="UP000249008"/>
    </source>
</evidence>
<sequence>MEEDKIYTTISGDTWDSISYKIFGDSKAYNTLFELNQEFIGTVIFEAGKNIKYRDIPKTYDETVPPWRR</sequence>
<reference evidence="1 2" key="1">
    <citation type="submission" date="2018-06" db="EMBL/GenBank/DDBJ databases">
        <authorList>
            <consortium name="Pathogen Informatics"/>
            <person name="Doyle S."/>
        </authorList>
    </citation>
    <scope>NUCLEOTIDE SEQUENCE [LARGE SCALE GENOMIC DNA]</scope>
    <source>
        <strain evidence="1 2">NCTC12112</strain>
    </source>
</reference>
<dbReference type="AlphaFoldDB" id="A0AAX2JAM8"/>
<protein>
    <recommendedName>
        <fullName evidence="3">Phage tail protein</fullName>
    </recommendedName>
</protein>
<dbReference type="GeneID" id="78456259"/>
<dbReference type="EMBL" id="LS483487">
    <property type="protein sequence ID" value="SQJ03943.1"/>
    <property type="molecule type" value="Genomic_DNA"/>
</dbReference>
<evidence type="ECO:0000313" key="1">
    <source>
        <dbReference type="EMBL" id="SQJ03943.1"/>
    </source>
</evidence>
<proteinExistence type="predicted"/>